<dbReference type="Gene3D" id="3.40.190.10">
    <property type="entry name" value="Periplasmic binding protein-like II"/>
    <property type="match status" value="2"/>
</dbReference>
<sequence length="321" mass="34284">MHRRDLLIALAAMTAAPLGLSGCTPAEPLAVGIHPWPGYEPLYLARAFGWLPDGFRLREGDNAGDSLAGLRRGELDGAALTLDEVLVARSEGIPLTVVAVCDDSVGADMVLARPGITALRELAGRRIAVEQTAVGNLVLSQFLAAAGLARDDLEVIDMAPNEQLAAWQAGEIGAAITYEPTASRLLREGAVRLFDSSQFPVVILDVLAVRRDRLSWRGGAVSALVAGHFRGLDHLRVNPQDAMRRIGAWRGLGFEEVRASYAGLELPGRAGNRDYFGPQGDLARAARLLNEVMVANGQLARPDALEALTMERFLPDVGDVA</sequence>
<dbReference type="Proteomes" id="UP001255917">
    <property type="component" value="Unassembled WGS sequence"/>
</dbReference>
<keyword evidence="6" id="KW-1185">Reference proteome</keyword>
<accession>A0ABU3NDI0</accession>
<reference evidence="6" key="1">
    <citation type="submission" date="2023-07" db="EMBL/GenBank/DDBJ databases">
        <title>Substrates and metabolic shifts associated with increased methane emissions in unrestored hypersaline salterns.</title>
        <authorList>
            <person name="Bueno De Mesquita C.P."/>
            <person name="Tringe S.G."/>
        </authorList>
    </citation>
    <scope>NUCLEOTIDE SEQUENCE [LARGE SCALE GENOMIC DNA]</scope>
    <source>
        <strain evidence="6">I4</strain>
    </source>
</reference>
<dbReference type="EMBL" id="JAVXUR010000002">
    <property type="protein sequence ID" value="MDT8879228.1"/>
    <property type="molecule type" value="Genomic_DNA"/>
</dbReference>
<gene>
    <name evidence="5" type="ORF">RSO68_07080</name>
</gene>
<evidence type="ECO:0000259" key="4">
    <source>
        <dbReference type="Pfam" id="PF09084"/>
    </source>
</evidence>
<comment type="similarity">
    <text evidence="2">Belongs to the bacterial solute-binding protein SsuA/TauA family.</text>
</comment>
<dbReference type="PROSITE" id="PS51257">
    <property type="entry name" value="PROKAR_LIPOPROTEIN"/>
    <property type="match status" value="1"/>
</dbReference>
<dbReference type="InterPro" id="IPR015168">
    <property type="entry name" value="SsuA/THI5"/>
</dbReference>
<dbReference type="PANTHER" id="PTHR30024:SF47">
    <property type="entry name" value="TAURINE-BINDING PERIPLASMIC PROTEIN"/>
    <property type="match status" value="1"/>
</dbReference>
<feature type="domain" description="SsuA/THI5-like" evidence="4">
    <location>
        <begin position="41"/>
        <end position="242"/>
    </location>
</feature>
<evidence type="ECO:0000256" key="3">
    <source>
        <dbReference type="ARBA" id="ARBA00022729"/>
    </source>
</evidence>
<organism evidence="5 6">
    <name type="scientific">Halomonas saccharevitans</name>
    <dbReference type="NCBI Taxonomy" id="416872"/>
    <lineage>
        <taxon>Bacteria</taxon>
        <taxon>Pseudomonadati</taxon>
        <taxon>Pseudomonadota</taxon>
        <taxon>Gammaproteobacteria</taxon>
        <taxon>Oceanospirillales</taxon>
        <taxon>Halomonadaceae</taxon>
        <taxon>Halomonas</taxon>
    </lineage>
</organism>
<dbReference type="PANTHER" id="PTHR30024">
    <property type="entry name" value="ALIPHATIC SULFONATES-BINDING PROTEIN-RELATED"/>
    <property type="match status" value="1"/>
</dbReference>
<evidence type="ECO:0000313" key="6">
    <source>
        <dbReference type="Proteomes" id="UP001255917"/>
    </source>
</evidence>
<dbReference type="SUPFAM" id="SSF53850">
    <property type="entry name" value="Periplasmic binding protein-like II"/>
    <property type="match status" value="1"/>
</dbReference>
<keyword evidence="3" id="KW-0732">Signal</keyword>
<comment type="caution">
    <text evidence="5">The sequence shown here is derived from an EMBL/GenBank/DDBJ whole genome shotgun (WGS) entry which is preliminary data.</text>
</comment>
<evidence type="ECO:0000256" key="2">
    <source>
        <dbReference type="ARBA" id="ARBA00010742"/>
    </source>
</evidence>
<evidence type="ECO:0000313" key="5">
    <source>
        <dbReference type="EMBL" id="MDT8879228.1"/>
    </source>
</evidence>
<name>A0ABU3NDI0_9GAMM</name>
<comment type="subcellular location">
    <subcellularLocation>
        <location evidence="1">Periplasm</location>
    </subcellularLocation>
</comment>
<proteinExistence type="inferred from homology"/>
<evidence type="ECO:0000256" key="1">
    <source>
        <dbReference type="ARBA" id="ARBA00004418"/>
    </source>
</evidence>
<dbReference type="RefSeq" id="WP_315585962.1">
    <property type="nucleotide sequence ID" value="NZ_JAVXUR010000002.1"/>
</dbReference>
<dbReference type="Pfam" id="PF09084">
    <property type="entry name" value="NMT1"/>
    <property type="match status" value="1"/>
</dbReference>
<protein>
    <submittedName>
        <fullName evidence="5">ABC transporter substrate-binding protein</fullName>
    </submittedName>
</protein>